<dbReference type="Proteomes" id="UP000189660">
    <property type="component" value="Chromosome"/>
</dbReference>
<evidence type="ECO:0000256" key="2">
    <source>
        <dbReference type="ARBA" id="ARBA00022679"/>
    </source>
</evidence>
<evidence type="ECO:0000313" key="4">
    <source>
        <dbReference type="Proteomes" id="UP000189660"/>
    </source>
</evidence>
<organism evidence="3 4">
    <name type="scientific">Bartonella apihabitans</name>
    <dbReference type="NCBI Taxonomy" id="2750929"/>
    <lineage>
        <taxon>Bacteria</taxon>
        <taxon>Pseudomonadati</taxon>
        <taxon>Pseudomonadota</taxon>
        <taxon>Alphaproteobacteria</taxon>
        <taxon>Hyphomicrobiales</taxon>
        <taxon>Bartonellaceae</taxon>
        <taxon>Bartonella</taxon>
    </lineage>
</organism>
<evidence type="ECO:0000313" key="3">
    <source>
        <dbReference type="EMBL" id="AQT43668.1"/>
    </source>
</evidence>
<dbReference type="GO" id="GO:0032259">
    <property type="term" value="P:methylation"/>
    <property type="evidence" value="ECO:0007669"/>
    <property type="project" value="UniProtKB-KW"/>
</dbReference>
<protein>
    <submittedName>
        <fullName evidence="3">Nicotinamide N-methyase</fullName>
    </submittedName>
</protein>
<dbReference type="GO" id="GO:0016279">
    <property type="term" value="F:protein-lysine N-methyltransferase activity"/>
    <property type="evidence" value="ECO:0007669"/>
    <property type="project" value="TreeGrafter"/>
</dbReference>
<dbReference type="InterPro" id="IPR050078">
    <property type="entry name" value="Ribosomal_L11_MeTrfase_PrmA"/>
</dbReference>
<dbReference type="CDD" id="cd02440">
    <property type="entry name" value="AdoMet_MTases"/>
    <property type="match status" value="1"/>
</dbReference>
<dbReference type="AlphaFoldDB" id="A0A1U9MEB2"/>
<sequence>MNKKTFILENTSPLACLNIPSIKLYQADEVHKLWHMTEAEMGKIDLPPPFWAFPWAGGEALALYILENPEIVRGKKVLDFASGSGLVGIAAKQAGALSVLSNDIDAFACEAIRLNARLNNVSVTIENDNLVNKGGALQNAFDVILAGDVFYDKIMSETVIDWFQHFDPSKTVILVGDPARAYLPVKLLERKATFKLRVSKAIEDNDCKQVTIWQITKCQSGK</sequence>
<dbReference type="KEGG" id="bapa:BBC0178_022420"/>
<keyword evidence="1" id="KW-0489">Methyltransferase</keyword>
<dbReference type="PANTHER" id="PTHR43648:SF1">
    <property type="entry name" value="ELECTRON TRANSFER FLAVOPROTEIN BETA SUBUNIT LYSINE METHYLTRANSFERASE"/>
    <property type="match status" value="1"/>
</dbReference>
<dbReference type="OrthoDB" id="9794615at2"/>
<evidence type="ECO:0000256" key="1">
    <source>
        <dbReference type="ARBA" id="ARBA00022603"/>
    </source>
</evidence>
<dbReference type="Pfam" id="PF06325">
    <property type="entry name" value="PrmA"/>
    <property type="match status" value="1"/>
</dbReference>
<dbReference type="InterPro" id="IPR029063">
    <property type="entry name" value="SAM-dependent_MTases_sf"/>
</dbReference>
<proteinExistence type="predicted"/>
<keyword evidence="4" id="KW-1185">Reference proteome</keyword>
<dbReference type="Gene3D" id="3.40.50.150">
    <property type="entry name" value="Vaccinia Virus protein VP39"/>
    <property type="match status" value="1"/>
</dbReference>
<gene>
    <name evidence="3" type="ORF">BBC0178_022420</name>
</gene>
<dbReference type="PANTHER" id="PTHR43648">
    <property type="entry name" value="ELECTRON TRANSFER FLAVOPROTEIN BETA SUBUNIT LYSINE METHYLTRANSFERASE"/>
    <property type="match status" value="1"/>
</dbReference>
<keyword evidence="2" id="KW-0808">Transferase</keyword>
<dbReference type="RefSeq" id="WP_078040220.1">
    <property type="nucleotide sequence ID" value="NZ_CP015820.1"/>
</dbReference>
<accession>A0A1U9MEB2</accession>
<reference evidence="3 4" key="1">
    <citation type="submission" date="2016-11" db="EMBL/GenBank/DDBJ databases">
        <title>Comparative genomics of Bartonella apis.</title>
        <authorList>
            <person name="Engel P."/>
        </authorList>
    </citation>
    <scope>NUCLEOTIDE SEQUENCE [LARGE SCALE GENOMIC DNA]</scope>
    <source>
        <strain evidence="3 4">BBC0178</strain>
    </source>
</reference>
<dbReference type="SUPFAM" id="SSF53335">
    <property type="entry name" value="S-adenosyl-L-methionine-dependent methyltransferases"/>
    <property type="match status" value="1"/>
</dbReference>
<dbReference type="EMBL" id="CP015820">
    <property type="protein sequence ID" value="AQT43668.1"/>
    <property type="molecule type" value="Genomic_DNA"/>
</dbReference>
<name>A0A1U9MEB2_9HYPH</name>